<dbReference type="Proteomes" id="UP001055072">
    <property type="component" value="Unassembled WGS sequence"/>
</dbReference>
<organism evidence="1 2">
    <name type="scientific">Irpex rosettiformis</name>
    <dbReference type="NCBI Taxonomy" id="378272"/>
    <lineage>
        <taxon>Eukaryota</taxon>
        <taxon>Fungi</taxon>
        <taxon>Dikarya</taxon>
        <taxon>Basidiomycota</taxon>
        <taxon>Agaricomycotina</taxon>
        <taxon>Agaricomycetes</taxon>
        <taxon>Polyporales</taxon>
        <taxon>Irpicaceae</taxon>
        <taxon>Irpex</taxon>
    </lineage>
</organism>
<proteinExistence type="predicted"/>
<comment type="caution">
    <text evidence="1">The sequence shown here is derived from an EMBL/GenBank/DDBJ whole genome shotgun (WGS) entry which is preliminary data.</text>
</comment>
<protein>
    <submittedName>
        <fullName evidence="1">Uncharacterized protein</fullName>
    </submittedName>
</protein>
<gene>
    <name evidence="1" type="ORF">BDY19DRAFT_135108</name>
</gene>
<evidence type="ECO:0000313" key="1">
    <source>
        <dbReference type="EMBL" id="KAI0089279.1"/>
    </source>
</evidence>
<name>A0ACB8U575_9APHY</name>
<dbReference type="EMBL" id="MU274911">
    <property type="protein sequence ID" value="KAI0089279.1"/>
    <property type="molecule type" value="Genomic_DNA"/>
</dbReference>
<evidence type="ECO:0000313" key="2">
    <source>
        <dbReference type="Proteomes" id="UP001055072"/>
    </source>
</evidence>
<reference evidence="1" key="1">
    <citation type="journal article" date="2021" name="Environ. Microbiol.">
        <title>Gene family expansions and transcriptome signatures uncover fungal adaptations to wood decay.</title>
        <authorList>
            <person name="Hage H."/>
            <person name="Miyauchi S."/>
            <person name="Viragh M."/>
            <person name="Drula E."/>
            <person name="Min B."/>
            <person name="Chaduli D."/>
            <person name="Navarro D."/>
            <person name="Favel A."/>
            <person name="Norest M."/>
            <person name="Lesage-Meessen L."/>
            <person name="Balint B."/>
            <person name="Merenyi Z."/>
            <person name="de Eugenio L."/>
            <person name="Morin E."/>
            <person name="Martinez A.T."/>
            <person name="Baldrian P."/>
            <person name="Stursova M."/>
            <person name="Martinez M.J."/>
            <person name="Novotny C."/>
            <person name="Magnuson J.K."/>
            <person name="Spatafora J.W."/>
            <person name="Maurice S."/>
            <person name="Pangilinan J."/>
            <person name="Andreopoulos W."/>
            <person name="LaButti K."/>
            <person name="Hundley H."/>
            <person name="Na H."/>
            <person name="Kuo A."/>
            <person name="Barry K."/>
            <person name="Lipzen A."/>
            <person name="Henrissat B."/>
            <person name="Riley R."/>
            <person name="Ahrendt S."/>
            <person name="Nagy L.G."/>
            <person name="Grigoriev I.V."/>
            <person name="Martin F."/>
            <person name="Rosso M.N."/>
        </authorList>
    </citation>
    <scope>NUCLEOTIDE SEQUENCE</scope>
    <source>
        <strain evidence="1">CBS 384.51</strain>
    </source>
</reference>
<sequence length="441" mass="47533">MRNRYPYNTHPATSPPPTDYLALTKLYVQTARELGHPSLINTIIDRVTDTSNLDISQTQDCARTVMVPLAAFLGSSNSGSGLPSRFGHLQQEGLKLYLDWLSTHSDELTEDRAVSLLDAALACGNADVFMKSVWPRLEGINLTGTGLRLLAQHLASRRDKLVFSQGAAGPSVQSIIDTLAKRATLGSCVSVASVSDIMATLHWCTKIMCAPNLCNGVIERLLSPSVIKGNYIARVLVPLLPELKNWGIQNKQNVDYAVQKIVGLWVKRVLGGALPAKTLAKSNQVAALAGKWTCECVPCSSARTFLVESDQKRVILRDIGVPAREHVEAFLSTHADGLATCDKLNKSPQSLQIIKSDALNRIASWRANQEKGVALLKSLSTDENELRTILGPEYARVKAALAGQAAAPPATTPRMGANSSMPSASGSTKAGPPSKKRKYMT</sequence>
<keyword evidence="2" id="KW-1185">Reference proteome</keyword>
<accession>A0ACB8U575</accession>